<dbReference type="AlphaFoldDB" id="A0A6C0L228"/>
<evidence type="ECO:0000313" key="1">
    <source>
        <dbReference type="EMBL" id="QHU23491.1"/>
    </source>
</evidence>
<protein>
    <submittedName>
        <fullName evidence="1">Uncharacterized protein</fullName>
    </submittedName>
</protein>
<dbReference type="EMBL" id="MN741030">
    <property type="protein sequence ID" value="QHU23491.1"/>
    <property type="molecule type" value="Genomic_DNA"/>
</dbReference>
<organism evidence="1">
    <name type="scientific">viral metagenome</name>
    <dbReference type="NCBI Taxonomy" id="1070528"/>
    <lineage>
        <taxon>unclassified sequences</taxon>
        <taxon>metagenomes</taxon>
        <taxon>organismal metagenomes</taxon>
    </lineage>
</organism>
<name>A0A6C0L228_9ZZZZ</name>
<reference evidence="1" key="1">
    <citation type="journal article" date="2020" name="Nature">
        <title>Giant virus diversity and host interactions through global metagenomics.</title>
        <authorList>
            <person name="Schulz F."/>
            <person name="Roux S."/>
            <person name="Paez-Espino D."/>
            <person name="Jungbluth S."/>
            <person name="Walsh D.A."/>
            <person name="Denef V.J."/>
            <person name="McMahon K.D."/>
            <person name="Konstantinidis K.T."/>
            <person name="Eloe-Fadrosh E.A."/>
            <person name="Kyrpides N.C."/>
            <person name="Woyke T."/>
        </authorList>
    </citation>
    <scope>NUCLEOTIDE SEQUENCE</scope>
    <source>
        <strain evidence="1">GVMAG-S-ERX555907-94</strain>
    </source>
</reference>
<sequence length="127" mass="14934">MSMLLTSQVIQIVDKFVAEDLGNLLQYFMILLYTVVVSDEERKDHEYDYFYDTIISEDLRERRQWGSGNGWDVDWSRKSEYFSYVNQETEEEHCFQIDEEVVLPENIVVVEAYPVEASAPSVQEVFG</sequence>
<proteinExistence type="predicted"/>
<accession>A0A6C0L228</accession>